<dbReference type="STRING" id="1304284.L21TH_0406"/>
<keyword evidence="2" id="KW-0812">Transmembrane</keyword>
<accession>R1AWI7</accession>
<evidence type="ECO:0000256" key="2">
    <source>
        <dbReference type="SAM" id="Phobius"/>
    </source>
</evidence>
<feature type="coiled-coil region" evidence="1">
    <location>
        <begin position="31"/>
        <end position="58"/>
    </location>
</feature>
<reference evidence="3 4" key="1">
    <citation type="journal article" date="2015" name="Geomicrobiol. J.">
        <title>Caldisalinibacter kiritimatiensis gen. nov., sp. nov., a moderately thermohalophilic thiosulfate-reducing bacterium from a hypersaline microbial mat.</title>
        <authorList>
            <person name="Ben Hania W."/>
            <person name="Joseph M."/>
            <person name="Fiebig A."/>
            <person name="Bunk B."/>
            <person name="Klenk H.-P."/>
            <person name="Fardeau M.-L."/>
            <person name="Spring S."/>
        </authorList>
    </citation>
    <scope>NUCLEOTIDE SEQUENCE [LARGE SCALE GENOMIC DNA]</scope>
    <source>
        <strain evidence="3 4">L21-TH-D2</strain>
    </source>
</reference>
<evidence type="ECO:0000256" key="1">
    <source>
        <dbReference type="SAM" id="Coils"/>
    </source>
</evidence>
<keyword evidence="1" id="KW-0175">Coiled coil</keyword>
<dbReference type="Pfam" id="PF07963">
    <property type="entry name" value="N_methyl"/>
    <property type="match status" value="1"/>
</dbReference>
<feature type="transmembrane region" description="Helical" evidence="2">
    <location>
        <begin position="12"/>
        <end position="34"/>
    </location>
</feature>
<dbReference type="InterPro" id="IPR045584">
    <property type="entry name" value="Pilin-like"/>
</dbReference>
<dbReference type="Proteomes" id="UP000013378">
    <property type="component" value="Unassembled WGS sequence"/>
</dbReference>
<proteinExistence type="predicted"/>
<name>R1AWI7_9FIRM</name>
<dbReference type="InterPro" id="IPR012902">
    <property type="entry name" value="N_methyl_site"/>
</dbReference>
<comment type="caution">
    <text evidence="3">The sequence shown here is derived from an EMBL/GenBank/DDBJ whole genome shotgun (WGS) entry which is preliminary data.</text>
</comment>
<evidence type="ECO:0000313" key="4">
    <source>
        <dbReference type="Proteomes" id="UP000013378"/>
    </source>
</evidence>
<sequence length="186" mass="21394">MNNIKKYNKGLTLIELIVVIGLIGITIIPVYSFLINNLKNFDRQNVELELQYQAQNAMYYLIDKNMEAKGLKKLNGKMKNEGTWKDEVQKIIEKDEVFAFEIRETEEELQDEDSIYELKSDTNKLFFNLNSSKSPSTEVGNNISNIKFTAIKGTLGDTNGIEIELTVSKDGYSKTIKNTLYFRNKE</sequence>
<dbReference type="SUPFAM" id="SSF54523">
    <property type="entry name" value="Pili subunits"/>
    <property type="match status" value="1"/>
</dbReference>
<gene>
    <name evidence="3" type="ORF">L21TH_0406</name>
</gene>
<evidence type="ECO:0000313" key="3">
    <source>
        <dbReference type="EMBL" id="EOD01523.1"/>
    </source>
</evidence>
<dbReference type="NCBIfam" id="TIGR02532">
    <property type="entry name" value="IV_pilin_GFxxxE"/>
    <property type="match status" value="1"/>
</dbReference>
<dbReference type="EMBL" id="ARZA01000053">
    <property type="protein sequence ID" value="EOD01523.1"/>
    <property type="molecule type" value="Genomic_DNA"/>
</dbReference>
<dbReference type="RefSeq" id="WP_006307832.1">
    <property type="nucleotide sequence ID" value="NZ_ARZA01000053.1"/>
</dbReference>
<keyword evidence="2" id="KW-0472">Membrane</keyword>
<dbReference type="AlphaFoldDB" id="R1AWI7"/>
<protein>
    <submittedName>
        <fullName evidence="3">Prepilin peptidase-dependent</fullName>
    </submittedName>
</protein>
<keyword evidence="2" id="KW-1133">Transmembrane helix</keyword>
<dbReference type="eggNOG" id="ENOG5033P6S">
    <property type="taxonomic scope" value="Bacteria"/>
</dbReference>
<organism evidence="3 4">
    <name type="scientific">Caldisalinibacter kiritimatiensis</name>
    <dbReference type="NCBI Taxonomy" id="1304284"/>
    <lineage>
        <taxon>Bacteria</taxon>
        <taxon>Bacillati</taxon>
        <taxon>Bacillota</taxon>
        <taxon>Tissierellia</taxon>
        <taxon>Tissierellales</taxon>
        <taxon>Thermohalobacteraceae</taxon>
        <taxon>Caldisalinibacter</taxon>
    </lineage>
</organism>
<keyword evidence="4" id="KW-1185">Reference proteome</keyword>